<sequence length="193" mass="21654">MDMCSPHLMSKPSRTKKERKSRTTIIFPPLLPLKKSGLHGCGESLLKARKKWDGIEWFRFDRKETSTACTGWSTSTVNVKATAGIPSSPLEGKRAQNRSCSLSWHTERECGTTKRRAVESWMRAMRKIFCTPAGAASFKLRLDSIQHANNAQLSRAFRGLSAAKSPQTSQCKWASRVQEKDSENTRRKGSHGN</sequence>
<evidence type="ECO:0000256" key="1">
    <source>
        <dbReference type="SAM" id="MobiDB-lite"/>
    </source>
</evidence>
<proteinExistence type="predicted"/>
<evidence type="ECO:0000313" key="2">
    <source>
        <dbReference type="EMBL" id="KAF8886626.1"/>
    </source>
</evidence>
<reference evidence="2" key="1">
    <citation type="submission" date="2020-11" db="EMBL/GenBank/DDBJ databases">
        <authorList>
            <consortium name="DOE Joint Genome Institute"/>
            <person name="Ahrendt S."/>
            <person name="Riley R."/>
            <person name="Andreopoulos W."/>
            <person name="LaButti K."/>
            <person name="Pangilinan J."/>
            <person name="Ruiz-duenas F.J."/>
            <person name="Barrasa J.M."/>
            <person name="Sanchez-Garcia M."/>
            <person name="Camarero S."/>
            <person name="Miyauchi S."/>
            <person name="Serrano A."/>
            <person name="Linde D."/>
            <person name="Babiker R."/>
            <person name="Drula E."/>
            <person name="Ayuso-Fernandez I."/>
            <person name="Pacheco R."/>
            <person name="Padilla G."/>
            <person name="Ferreira P."/>
            <person name="Barriuso J."/>
            <person name="Kellner H."/>
            <person name="Castanera R."/>
            <person name="Alfaro M."/>
            <person name="Ramirez L."/>
            <person name="Pisabarro A.G."/>
            <person name="Kuo A."/>
            <person name="Tritt A."/>
            <person name="Lipzen A."/>
            <person name="He G."/>
            <person name="Yan M."/>
            <person name="Ng V."/>
            <person name="Cullen D."/>
            <person name="Martin F."/>
            <person name="Rosso M.-N."/>
            <person name="Henrissat B."/>
            <person name="Hibbett D."/>
            <person name="Martinez A.T."/>
            <person name="Grigoriev I.V."/>
        </authorList>
    </citation>
    <scope>NUCLEOTIDE SEQUENCE</scope>
    <source>
        <strain evidence="2">AH 44721</strain>
    </source>
</reference>
<comment type="caution">
    <text evidence="2">The sequence shown here is derived from an EMBL/GenBank/DDBJ whole genome shotgun (WGS) entry which is preliminary data.</text>
</comment>
<dbReference type="Proteomes" id="UP000724874">
    <property type="component" value="Unassembled WGS sequence"/>
</dbReference>
<accession>A0A9P5NHI6</accession>
<dbReference type="EMBL" id="JADNYJ010000095">
    <property type="protein sequence ID" value="KAF8886626.1"/>
    <property type="molecule type" value="Genomic_DNA"/>
</dbReference>
<feature type="region of interest" description="Disordered" evidence="1">
    <location>
        <begin position="168"/>
        <end position="193"/>
    </location>
</feature>
<evidence type="ECO:0000313" key="3">
    <source>
        <dbReference type="Proteomes" id="UP000724874"/>
    </source>
</evidence>
<keyword evidence="3" id="KW-1185">Reference proteome</keyword>
<feature type="region of interest" description="Disordered" evidence="1">
    <location>
        <begin position="1"/>
        <end position="21"/>
    </location>
</feature>
<gene>
    <name evidence="2" type="ORF">CPB84DRAFT_1827050</name>
</gene>
<name>A0A9P5NHI6_GYMJU</name>
<feature type="compositionally biased region" description="Basic and acidic residues" evidence="1">
    <location>
        <begin position="177"/>
        <end position="186"/>
    </location>
</feature>
<protein>
    <submittedName>
        <fullName evidence="2">Uncharacterized protein</fullName>
    </submittedName>
</protein>
<dbReference type="AlphaFoldDB" id="A0A9P5NHI6"/>
<organism evidence="2 3">
    <name type="scientific">Gymnopilus junonius</name>
    <name type="common">Spectacular rustgill mushroom</name>
    <name type="synonym">Gymnopilus spectabilis subsp. junonius</name>
    <dbReference type="NCBI Taxonomy" id="109634"/>
    <lineage>
        <taxon>Eukaryota</taxon>
        <taxon>Fungi</taxon>
        <taxon>Dikarya</taxon>
        <taxon>Basidiomycota</taxon>
        <taxon>Agaricomycotina</taxon>
        <taxon>Agaricomycetes</taxon>
        <taxon>Agaricomycetidae</taxon>
        <taxon>Agaricales</taxon>
        <taxon>Agaricineae</taxon>
        <taxon>Hymenogastraceae</taxon>
        <taxon>Gymnopilus</taxon>
    </lineage>
</organism>